<name>A0ABR1GBJ3_AURAN</name>
<keyword evidence="6" id="KW-0156">Chromatin regulator</keyword>
<evidence type="ECO:0000256" key="9">
    <source>
        <dbReference type="ARBA" id="ARBA00023242"/>
    </source>
</evidence>
<comment type="similarity">
    <text evidence="2">Belongs to the histone deacetylase family. HD type 2 subfamily.</text>
</comment>
<evidence type="ECO:0000313" key="12">
    <source>
        <dbReference type="EMBL" id="KAK7253464.1"/>
    </source>
</evidence>
<dbReference type="EMBL" id="JBBJCI010000035">
    <property type="protein sequence ID" value="KAK7253464.1"/>
    <property type="molecule type" value="Genomic_DNA"/>
</dbReference>
<feature type="region of interest" description="Disordered" evidence="10">
    <location>
        <begin position="1133"/>
        <end position="1152"/>
    </location>
</feature>
<dbReference type="Pfam" id="PF00850">
    <property type="entry name" value="Hist_deacetyl"/>
    <property type="match status" value="1"/>
</dbReference>
<dbReference type="PANTHER" id="PTHR10625">
    <property type="entry name" value="HISTONE DEACETYLASE HDAC1-RELATED"/>
    <property type="match status" value="1"/>
</dbReference>
<feature type="region of interest" description="Disordered" evidence="10">
    <location>
        <begin position="1"/>
        <end position="53"/>
    </location>
</feature>
<feature type="compositionally biased region" description="Basic and acidic residues" evidence="10">
    <location>
        <begin position="36"/>
        <end position="53"/>
    </location>
</feature>
<accession>A0ABR1GBJ3</accession>
<feature type="region of interest" description="Disordered" evidence="10">
    <location>
        <begin position="313"/>
        <end position="664"/>
    </location>
</feature>
<feature type="compositionally biased region" description="Basic and acidic residues" evidence="10">
    <location>
        <begin position="1"/>
        <end position="10"/>
    </location>
</feature>
<keyword evidence="8" id="KW-0804">Transcription</keyword>
<feature type="compositionally biased region" description="Basic and acidic residues" evidence="10">
    <location>
        <begin position="260"/>
        <end position="269"/>
    </location>
</feature>
<dbReference type="InterPro" id="IPR023801">
    <property type="entry name" value="His_deacetylse_dom"/>
</dbReference>
<feature type="region of interest" description="Disordered" evidence="10">
    <location>
        <begin position="744"/>
        <end position="770"/>
    </location>
</feature>
<keyword evidence="7" id="KW-0805">Transcription regulation</keyword>
<evidence type="ECO:0000256" key="2">
    <source>
        <dbReference type="ARBA" id="ARBA00007738"/>
    </source>
</evidence>
<feature type="compositionally biased region" description="Acidic residues" evidence="10">
    <location>
        <begin position="758"/>
        <end position="770"/>
    </location>
</feature>
<dbReference type="InterPro" id="IPR023696">
    <property type="entry name" value="Ureohydrolase_dom_sf"/>
</dbReference>
<keyword evidence="5" id="KW-0378">Hydrolase</keyword>
<feature type="compositionally biased region" description="Low complexity" evidence="10">
    <location>
        <begin position="370"/>
        <end position="384"/>
    </location>
</feature>
<feature type="region of interest" description="Disordered" evidence="10">
    <location>
        <begin position="1163"/>
        <end position="1189"/>
    </location>
</feature>
<evidence type="ECO:0000256" key="8">
    <source>
        <dbReference type="ARBA" id="ARBA00023163"/>
    </source>
</evidence>
<feature type="compositionally biased region" description="Basic and acidic residues" evidence="10">
    <location>
        <begin position="413"/>
        <end position="427"/>
    </location>
</feature>
<feature type="compositionally biased region" description="Acidic residues" evidence="10">
    <location>
        <begin position="549"/>
        <end position="559"/>
    </location>
</feature>
<evidence type="ECO:0000256" key="5">
    <source>
        <dbReference type="ARBA" id="ARBA00022801"/>
    </source>
</evidence>
<keyword evidence="4" id="KW-0678">Repressor</keyword>
<evidence type="ECO:0000256" key="3">
    <source>
        <dbReference type="ARBA" id="ARBA00012111"/>
    </source>
</evidence>
<evidence type="ECO:0000256" key="1">
    <source>
        <dbReference type="ARBA" id="ARBA00004123"/>
    </source>
</evidence>
<feature type="compositionally biased region" description="Acidic residues" evidence="10">
    <location>
        <begin position="1133"/>
        <end position="1142"/>
    </location>
</feature>
<dbReference type="SUPFAM" id="SSF52768">
    <property type="entry name" value="Arginase/deacetylase"/>
    <property type="match status" value="1"/>
</dbReference>
<dbReference type="InterPro" id="IPR000286">
    <property type="entry name" value="HDACs"/>
</dbReference>
<dbReference type="EC" id="3.5.1.98" evidence="3"/>
<reference evidence="12 13" key="1">
    <citation type="submission" date="2024-03" db="EMBL/GenBank/DDBJ databases">
        <title>Aureococcus anophagefferens CCMP1851 and Kratosvirus quantuckense: Draft genome of a second virus-susceptible host strain in the model system.</title>
        <authorList>
            <person name="Chase E."/>
            <person name="Truchon A.R."/>
            <person name="Schepens W."/>
            <person name="Wilhelm S.W."/>
        </authorList>
    </citation>
    <scope>NUCLEOTIDE SEQUENCE [LARGE SCALE GENOMIC DNA]</scope>
    <source>
        <strain evidence="12 13">CCMP1851</strain>
    </source>
</reference>
<organism evidence="12 13">
    <name type="scientific">Aureococcus anophagefferens</name>
    <name type="common">Harmful bloom alga</name>
    <dbReference type="NCBI Taxonomy" id="44056"/>
    <lineage>
        <taxon>Eukaryota</taxon>
        <taxon>Sar</taxon>
        <taxon>Stramenopiles</taxon>
        <taxon>Ochrophyta</taxon>
        <taxon>Pelagophyceae</taxon>
        <taxon>Pelagomonadales</taxon>
        <taxon>Pelagomonadaceae</taxon>
        <taxon>Aureococcus</taxon>
    </lineage>
</organism>
<gene>
    <name evidence="12" type="ORF">SO694_00001850</name>
</gene>
<dbReference type="Proteomes" id="UP001363151">
    <property type="component" value="Unassembled WGS sequence"/>
</dbReference>
<protein>
    <recommendedName>
        <fullName evidence="3">histone deacetylase</fullName>
        <ecNumber evidence="3">3.5.1.98</ecNumber>
    </recommendedName>
</protein>
<feature type="domain" description="Histone deacetylase" evidence="11">
    <location>
        <begin position="845"/>
        <end position="1101"/>
    </location>
</feature>
<evidence type="ECO:0000256" key="7">
    <source>
        <dbReference type="ARBA" id="ARBA00023015"/>
    </source>
</evidence>
<comment type="subcellular location">
    <subcellularLocation>
        <location evidence="1">Nucleus</location>
    </subcellularLocation>
</comment>
<feature type="compositionally biased region" description="Basic residues" evidence="10">
    <location>
        <begin position="633"/>
        <end position="658"/>
    </location>
</feature>
<evidence type="ECO:0000256" key="6">
    <source>
        <dbReference type="ARBA" id="ARBA00022853"/>
    </source>
</evidence>
<feature type="region of interest" description="Disordered" evidence="10">
    <location>
        <begin position="182"/>
        <end position="201"/>
    </location>
</feature>
<keyword evidence="9" id="KW-0539">Nucleus</keyword>
<evidence type="ECO:0000256" key="4">
    <source>
        <dbReference type="ARBA" id="ARBA00022491"/>
    </source>
</evidence>
<feature type="compositionally biased region" description="Low complexity" evidence="10">
    <location>
        <begin position="1180"/>
        <end position="1189"/>
    </location>
</feature>
<evidence type="ECO:0000256" key="10">
    <source>
        <dbReference type="SAM" id="MobiDB-lite"/>
    </source>
</evidence>
<feature type="compositionally biased region" description="Basic and acidic residues" evidence="10">
    <location>
        <begin position="477"/>
        <end position="490"/>
    </location>
</feature>
<sequence length="1218" mass="129756">MAGDEAKPADEAPDDAEAPPQPAQPQTQSLYPKFMYDSRDTPEGEQEKTLPPDELRRLALPRVLGGGVRRVAGETYPNALLTDGWPSDGLLLARSAVAERILVDRYGADRGAVGRDHPQWWPARAISIEEYLEYYATTLAKHRPKFDHVAVVFLRPWWSEHLADDGVARMFELEPAPAKATHVRPLAGSDPAPPSTPAPAADVAAGRFRDALRIAGALSGYAASHLGASSEPRDGPRDAEGWERRRARLAEAYGNSSASPRDKKRDPPRDVSTAHVDVVNYPSVVLTLPWYEIVTKTPGDLVLADLPRSLVGADLDAGRPRGLGRSSISPLDGPPEKRPVAAEFGNMGRERSNSVRSIGSPRNSLGGGSPSPSASAAKKGVASPPKAPREPPTARERADVAALLGARSGPGDFDERAFRDAVRRDGAPAEAEALPPSVFRPASPTLEALPAADVTEEDSEARSSKASSESPPASPKDNPEVARAAESKDGGEEDSGGEAPMERDDDDAARRRRRLAMGDAGWRQRRGGGRRGGGGGGGGARGHGRGEAAAEDDDDEEAAEAPPPATAAGGPRCDKCDGAHETADCPYFKKEREPSPVQNMKPVQPLSSAGLLKRRASDRSLSGQMPPASPRERPRRASRAARGRARQQGRRGAPRRARGAATAHNDAELILTKVVAAQAAGVGGSPTRDRVAAAEARVASASRQLEHARSGRRDLASLRRSWFAAKGVIQGRVVGGVARPAARGLPARKKLRSRSDEEATEAPEADREDADADLPAYEWAGARRPRTLAIYDRRCRLHETKVYCMEQSRRAVAAAAVVEAAALRHPTRLWVERSVHEGYLGRATALLSYAHSRVYVSAVRRRCLDLKTNATMLFGGEDEDTCGNRHTWDASLAASAAVLQAVDAVVSGEAKNALCAVRPPGHHAGASVNALGAESNGYCILNHAALGAKYAAHERGLQRVAVFDFDVHHGNGTEDVLARTCDPRFMYLSLHACGRDVYPGSGKREVPDHPGVLNLPHAYEEPMTAEWCHAYAMPKVLKALDGFRPDLLILSSGFDAHKRDPVDLGRFDASDYGDLTRACVDWARRNCCGRVVSVLEGGYGVDCGPAGEYVQSGRREAFDTCLRAHVDELIADDAADTADDPEPANPQTARVSAPHLEAAAADRRGKAAAFFQEPPPDQSRLGAAAGPAGPQALTAAALARLGDVKPGVKLPDVSDGSV</sequence>
<evidence type="ECO:0000313" key="13">
    <source>
        <dbReference type="Proteomes" id="UP001363151"/>
    </source>
</evidence>
<feature type="compositionally biased region" description="Gly residues" evidence="10">
    <location>
        <begin position="530"/>
        <end position="541"/>
    </location>
</feature>
<dbReference type="Gene3D" id="3.40.800.20">
    <property type="entry name" value="Histone deacetylase domain"/>
    <property type="match status" value="1"/>
</dbReference>
<evidence type="ECO:0000259" key="11">
    <source>
        <dbReference type="Pfam" id="PF00850"/>
    </source>
</evidence>
<dbReference type="PRINTS" id="PR01270">
    <property type="entry name" value="HDASUPER"/>
</dbReference>
<dbReference type="InterPro" id="IPR037138">
    <property type="entry name" value="His_deacetylse_dom_sf"/>
</dbReference>
<feature type="compositionally biased region" description="Basic and acidic residues" evidence="10">
    <location>
        <begin position="387"/>
        <end position="399"/>
    </location>
</feature>
<dbReference type="PANTHER" id="PTHR10625:SF5">
    <property type="entry name" value="HISTONE DEACETYLASE"/>
    <property type="match status" value="1"/>
</dbReference>
<feature type="region of interest" description="Disordered" evidence="10">
    <location>
        <begin position="251"/>
        <end position="272"/>
    </location>
</feature>
<proteinExistence type="inferred from homology"/>
<comment type="caution">
    <text evidence="12">The sequence shown here is derived from an EMBL/GenBank/DDBJ whole genome shotgun (WGS) entry which is preliminary data.</text>
</comment>
<feature type="compositionally biased region" description="Basic and acidic residues" evidence="10">
    <location>
        <begin position="572"/>
        <end position="594"/>
    </location>
</feature>
<keyword evidence="13" id="KW-1185">Reference proteome</keyword>
<feature type="compositionally biased region" description="Polar residues" evidence="10">
    <location>
        <begin position="354"/>
        <end position="363"/>
    </location>
</feature>